<name>A0A4P9WIM3_9FUNG</name>
<organism evidence="6 7">
    <name type="scientific">Blyttiomyces helicus</name>
    <dbReference type="NCBI Taxonomy" id="388810"/>
    <lineage>
        <taxon>Eukaryota</taxon>
        <taxon>Fungi</taxon>
        <taxon>Fungi incertae sedis</taxon>
        <taxon>Chytridiomycota</taxon>
        <taxon>Chytridiomycota incertae sedis</taxon>
        <taxon>Chytridiomycetes</taxon>
        <taxon>Chytridiomycetes incertae sedis</taxon>
        <taxon>Blyttiomyces</taxon>
    </lineage>
</organism>
<dbReference type="GO" id="GO:0005886">
    <property type="term" value="C:plasma membrane"/>
    <property type="evidence" value="ECO:0007669"/>
    <property type="project" value="UniProtKB-SubCell"/>
</dbReference>
<keyword evidence="4" id="KW-0812">Transmembrane</keyword>
<protein>
    <submittedName>
        <fullName evidence="6">E1-E2 ATPase-domain-containing protein</fullName>
    </submittedName>
</protein>
<dbReference type="InterPro" id="IPR023298">
    <property type="entry name" value="ATPase_P-typ_TM_dom_sf"/>
</dbReference>
<keyword evidence="2" id="KW-1003">Cell membrane</keyword>
<dbReference type="InterPro" id="IPR008250">
    <property type="entry name" value="ATPase_P-typ_transduc_dom_A_sf"/>
</dbReference>
<reference evidence="7" key="1">
    <citation type="journal article" date="2018" name="Nat. Microbiol.">
        <title>Leveraging single-cell genomics to expand the fungal tree of life.</title>
        <authorList>
            <person name="Ahrendt S.R."/>
            <person name="Quandt C.A."/>
            <person name="Ciobanu D."/>
            <person name="Clum A."/>
            <person name="Salamov A."/>
            <person name="Andreopoulos B."/>
            <person name="Cheng J.F."/>
            <person name="Woyke T."/>
            <person name="Pelin A."/>
            <person name="Henrissat B."/>
            <person name="Reynolds N.K."/>
            <person name="Benny G.L."/>
            <person name="Smith M.E."/>
            <person name="James T.Y."/>
            <person name="Grigoriev I.V."/>
        </authorList>
    </citation>
    <scope>NUCLEOTIDE SEQUENCE [LARGE SCALE GENOMIC DNA]</scope>
</reference>
<proteinExistence type="predicted"/>
<dbReference type="Gene3D" id="1.20.1110.10">
    <property type="entry name" value="Calcium-transporting ATPase, transmembrane domain"/>
    <property type="match status" value="1"/>
</dbReference>
<dbReference type="GO" id="GO:0005391">
    <property type="term" value="F:P-type sodium:potassium-exchanging transporter activity"/>
    <property type="evidence" value="ECO:0007669"/>
    <property type="project" value="TreeGrafter"/>
</dbReference>
<evidence type="ECO:0000256" key="2">
    <source>
        <dbReference type="ARBA" id="ARBA00022475"/>
    </source>
</evidence>
<dbReference type="OrthoDB" id="158672at2759"/>
<evidence type="ECO:0000259" key="5">
    <source>
        <dbReference type="Pfam" id="PF00122"/>
    </source>
</evidence>
<dbReference type="InterPro" id="IPR050510">
    <property type="entry name" value="Cation_transp_ATPase_P-type"/>
</dbReference>
<sequence length="315" mass="34265">MADKHDILRVDASGKTLAEADINVDGAVFRRTDTEPGIAVRYRTLSMRVERTLEEERRRKKPGATNPAEAMRDINSAAIERKRAGPRNAISPPPTQYWRKIVQYVFGGFNAMMWLAFVVTLLSYKPLGDPNPQILNLGVAILLMAVIIISAAFYAIVDFNANKIMASIRGLVAQEATVVRNGIKMDIPAEEVLVGDIIVLSLGQRVPADVRLIEVSPDLKFDRSLLTGESDPVAGSVAPTEENPLETRNIALSSTFVVQGSATGVCFGIGDDSIMGRIVKLSGTQKNKLTPIQRELNIFTLIISTFNFNIIGGGG</sequence>
<dbReference type="InterPro" id="IPR059000">
    <property type="entry name" value="ATPase_P-type_domA"/>
</dbReference>
<keyword evidence="7" id="KW-1185">Reference proteome</keyword>
<evidence type="ECO:0000313" key="7">
    <source>
        <dbReference type="Proteomes" id="UP000269721"/>
    </source>
</evidence>
<accession>A0A4P9WIM3</accession>
<dbReference type="AlphaFoldDB" id="A0A4P9WIM3"/>
<dbReference type="GO" id="GO:0006883">
    <property type="term" value="P:intracellular sodium ion homeostasis"/>
    <property type="evidence" value="ECO:0007669"/>
    <property type="project" value="TreeGrafter"/>
</dbReference>
<dbReference type="GO" id="GO:0036376">
    <property type="term" value="P:sodium ion export across plasma membrane"/>
    <property type="evidence" value="ECO:0007669"/>
    <property type="project" value="TreeGrafter"/>
</dbReference>
<evidence type="ECO:0000256" key="4">
    <source>
        <dbReference type="SAM" id="Phobius"/>
    </source>
</evidence>
<feature type="domain" description="P-type ATPase A" evidence="5">
    <location>
        <begin position="171"/>
        <end position="281"/>
    </location>
</feature>
<evidence type="ECO:0000256" key="1">
    <source>
        <dbReference type="ARBA" id="ARBA00004651"/>
    </source>
</evidence>
<keyword evidence="4" id="KW-0472">Membrane</keyword>
<dbReference type="SUPFAM" id="SSF81653">
    <property type="entry name" value="Calcium ATPase, transduction domain A"/>
    <property type="match status" value="1"/>
</dbReference>
<dbReference type="Pfam" id="PF00122">
    <property type="entry name" value="E1-E2_ATPase"/>
    <property type="match status" value="1"/>
</dbReference>
<feature type="region of interest" description="Disordered" evidence="3">
    <location>
        <begin position="53"/>
        <end position="72"/>
    </location>
</feature>
<dbReference type="Proteomes" id="UP000269721">
    <property type="component" value="Unassembled WGS sequence"/>
</dbReference>
<comment type="subcellular location">
    <subcellularLocation>
        <location evidence="1">Cell membrane</location>
        <topology evidence="1">Multi-pass membrane protein</topology>
    </subcellularLocation>
</comment>
<feature type="transmembrane region" description="Helical" evidence="4">
    <location>
        <begin position="101"/>
        <end position="122"/>
    </location>
</feature>
<dbReference type="SUPFAM" id="SSF81665">
    <property type="entry name" value="Calcium ATPase, transmembrane domain M"/>
    <property type="match status" value="1"/>
</dbReference>
<keyword evidence="4" id="KW-1133">Transmembrane helix</keyword>
<dbReference type="GO" id="GO:1902600">
    <property type="term" value="P:proton transmembrane transport"/>
    <property type="evidence" value="ECO:0007669"/>
    <property type="project" value="TreeGrafter"/>
</dbReference>
<gene>
    <name evidence="6" type="ORF">BDK51DRAFT_30742</name>
</gene>
<dbReference type="PANTHER" id="PTHR43294">
    <property type="entry name" value="SODIUM/POTASSIUM-TRANSPORTING ATPASE SUBUNIT ALPHA"/>
    <property type="match status" value="1"/>
</dbReference>
<evidence type="ECO:0000256" key="3">
    <source>
        <dbReference type="SAM" id="MobiDB-lite"/>
    </source>
</evidence>
<dbReference type="GO" id="GO:0030007">
    <property type="term" value="P:intracellular potassium ion homeostasis"/>
    <property type="evidence" value="ECO:0007669"/>
    <property type="project" value="TreeGrafter"/>
</dbReference>
<dbReference type="EMBL" id="KZ994926">
    <property type="protein sequence ID" value="RKO91743.1"/>
    <property type="molecule type" value="Genomic_DNA"/>
</dbReference>
<dbReference type="GO" id="GO:1990573">
    <property type="term" value="P:potassium ion import across plasma membrane"/>
    <property type="evidence" value="ECO:0007669"/>
    <property type="project" value="TreeGrafter"/>
</dbReference>
<feature type="transmembrane region" description="Helical" evidence="4">
    <location>
        <begin position="134"/>
        <end position="157"/>
    </location>
</feature>
<evidence type="ECO:0000313" key="6">
    <source>
        <dbReference type="EMBL" id="RKO91743.1"/>
    </source>
</evidence>
<dbReference type="Gene3D" id="2.70.150.10">
    <property type="entry name" value="Calcium-transporting ATPase, cytoplasmic transduction domain A"/>
    <property type="match status" value="1"/>
</dbReference>
<dbReference type="PANTHER" id="PTHR43294:SF21">
    <property type="entry name" value="CATION TRANSPORTING ATPASE"/>
    <property type="match status" value="1"/>
</dbReference>